<dbReference type="InterPro" id="IPR029068">
    <property type="entry name" value="Glyas_Bleomycin-R_OHBP_Dase"/>
</dbReference>
<comment type="caution">
    <text evidence="2">The sequence shown here is derived from an EMBL/GenBank/DDBJ whole genome shotgun (WGS) entry which is preliminary data.</text>
</comment>
<sequence length="218" mass="25302">MGSISTSEPVDIDKMINGKLLSPASIGHWGMRTTPENFEKMVEWHTNFFGAEVIYRLPTVAFLRYDDEHHRLVILADPNHKPVENRTAACGIYHIAFSLRSLTELAVSYEQKKARGILPHWPVNHGMSTSMYYFDPDKNEFEMQVDNFDTAEEAHAFMRTEEYGQNPIGVDFVPEDFVKRVRSGKETEEELKKRPVIGKRHTRWENSLYFQEADKYKG</sequence>
<name>A0A178Z8X1_9EURO</name>
<dbReference type="Pfam" id="PF00903">
    <property type="entry name" value="Glyoxalase"/>
    <property type="match status" value="1"/>
</dbReference>
<evidence type="ECO:0000313" key="2">
    <source>
        <dbReference type="EMBL" id="OAP56234.1"/>
    </source>
</evidence>
<dbReference type="OrthoDB" id="5371818at2759"/>
<dbReference type="AlphaFoldDB" id="A0A178Z8X1"/>
<dbReference type="CDD" id="cd08348">
    <property type="entry name" value="BphC2-C3-RGP6_C_like"/>
    <property type="match status" value="1"/>
</dbReference>
<dbReference type="EMBL" id="LVYI01000009">
    <property type="protein sequence ID" value="OAP56234.1"/>
    <property type="molecule type" value="Genomic_DNA"/>
</dbReference>
<gene>
    <name evidence="2" type="ORF">AYL99_09413</name>
</gene>
<dbReference type="RefSeq" id="XP_018689601.1">
    <property type="nucleotide sequence ID" value="XM_018840920.1"/>
</dbReference>
<keyword evidence="3" id="KW-1185">Reference proteome</keyword>
<evidence type="ECO:0000259" key="1">
    <source>
        <dbReference type="PROSITE" id="PS51819"/>
    </source>
</evidence>
<proteinExistence type="predicted"/>
<dbReference type="PROSITE" id="PS51819">
    <property type="entry name" value="VOC"/>
    <property type="match status" value="1"/>
</dbReference>
<protein>
    <recommendedName>
        <fullName evidence="1">VOC domain-containing protein</fullName>
    </recommendedName>
</protein>
<dbReference type="GeneID" id="30013581"/>
<dbReference type="SUPFAM" id="SSF54593">
    <property type="entry name" value="Glyoxalase/Bleomycin resistance protein/Dihydroxybiphenyl dioxygenase"/>
    <property type="match status" value="1"/>
</dbReference>
<dbReference type="Proteomes" id="UP000078343">
    <property type="component" value="Unassembled WGS sequence"/>
</dbReference>
<evidence type="ECO:0000313" key="3">
    <source>
        <dbReference type="Proteomes" id="UP000078343"/>
    </source>
</evidence>
<dbReference type="InterPro" id="IPR004360">
    <property type="entry name" value="Glyas_Fos-R_dOase_dom"/>
</dbReference>
<dbReference type="InterPro" id="IPR037523">
    <property type="entry name" value="VOC_core"/>
</dbReference>
<reference evidence="2 3" key="1">
    <citation type="submission" date="2016-04" db="EMBL/GenBank/DDBJ databases">
        <title>Draft genome of Fonsecaea erecta CBS 125763.</title>
        <authorList>
            <person name="Weiss V.A."/>
            <person name="Vicente V.A."/>
            <person name="Raittz R.T."/>
            <person name="Moreno L.F."/>
            <person name="De Souza E.M."/>
            <person name="Pedrosa F.O."/>
            <person name="Steffens M.B."/>
            <person name="Faoro H."/>
            <person name="Tadra-Sfeir M.Z."/>
            <person name="Najafzadeh M.J."/>
            <person name="Felipe M.S."/>
            <person name="Teixeira M."/>
            <person name="Sun J."/>
            <person name="Xi L."/>
            <person name="Gomes R."/>
            <person name="De Azevedo C.M."/>
            <person name="Salgado C.G."/>
            <person name="Da Silva M.B."/>
            <person name="Nascimento M.F."/>
            <person name="Queiroz-Telles F."/>
            <person name="Attili D.S."/>
            <person name="Gorbushina A."/>
        </authorList>
    </citation>
    <scope>NUCLEOTIDE SEQUENCE [LARGE SCALE GENOMIC DNA]</scope>
    <source>
        <strain evidence="2 3">CBS 125763</strain>
    </source>
</reference>
<organism evidence="2 3">
    <name type="scientific">Fonsecaea erecta</name>
    <dbReference type="NCBI Taxonomy" id="1367422"/>
    <lineage>
        <taxon>Eukaryota</taxon>
        <taxon>Fungi</taxon>
        <taxon>Dikarya</taxon>
        <taxon>Ascomycota</taxon>
        <taxon>Pezizomycotina</taxon>
        <taxon>Eurotiomycetes</taxon>
        <taxon>Chaetothyriomycetidae</taxon>
        <taxon>Chaetothyriales</taxon>
        <taxon>Herpotrichiellaceae</taxon>
        <taxon>Fonsecaea</taxon>
    </lineage>
</organism>
<feature type="domain" description="VOC" evidence="1">
    <location>
        <begin position="25"/>
        <end position="146"/>
    </location>
</feature>
<accession>A0A178Z8X1</accession>
<dbReference type="Gene3D" id="3.10.180.10">
    <property type="entry name" value="2,3-Dihydroxybiphenyl 1,2-Dioxygenase, domain 1"/>
    <property type="match status" value="1"/>
</dbReference>